<proteinExistence type="predicted"/>
<dbReference type="PROSITE" id="PS50893">
    <property type="entry name" value="ABC_TRANSPORTER_2"/>
    <property type="match status" value="1"/>
</dbReference>
<protein>
    <submittedName>
        <fullName evidence="5">ABC transporter</fullName>
    </submittedName>
</protein>
<dbReference type="SMART" id="SM00382">
    <property type="entry name" value="AAA"/>
    <property type="match status" value="1"/>
</dbReference>
<dbReference type="InterPro" id="IPR007374">
    <property type="entry name" value="ASCH_domain"/>
</dbReference>
<dbReference type="Pfam" id="PF00005">
    <property type="entry name" value="ABC_tran"/>
    <property type="match status" value="1"/>
</dbReference>
<evidence type="ECO:0000256" key="2">
    <source>
        <dbReference type="ARBA" id="ARBA00022840"/>
    </source>
</evidence>
<comment type="caution">
    <text evidence="4">The sequence shown here is derived from an EMBL/GenBank/DDBJ whole genome shotgun (WGS) entry which is preliminary data.</text>
</comment>
<sequence length="738" mass="83827">MPSQSTPHRGRIQAIELKRATYRYAGFVVVETDEGVSYRLPMAGTVAQWLRVGQRVRLSAETTTPGFDEYALRTSRARVWPLFERTYTLERRSLFSDRLLYTYRLRAREARYERDYAAIVELEQYHYASRERLLALWHCERCGAEQAANARPDCPHGHGPMRFLDLRDATRASRFLLLELLDRQPYEPSIVGYVRVDPPLPLLHRRRPDGTLDRDIRRRIFPPEWFDHPFHPNQHVPPEAWWDEQGRALANARSPVARLARVVIHPDYRADGLGVQAIRCMVDWVRERRIPDMRERKRAIETVAQMARFHPFMEKAGFVFLFETASGRPTLYLPLDETAQNAIQRFLQTDEVARTHGGRLYHSHLRPVEPLSSAIVLREVTKTYHHTLNLEGVSEPVREALAAFGVQERDIETHIFRRATLTLEPGTINAVVGASGSGKTTFLRLLIGAATGRTEPLYQPDSGEIHMPDNVRLQALIPNEAEPALGTQAVLEAIYTLTGDTTEAIEILNAAGLADAVLFRAPYATLSTGQKARVQVAWALAHRPNLLIIDEFAAHLDSRTASRVGRKVAELARRLGMTLVLVTHRPELLHVLEPDAVILAGYGTLYRADDLPELGLFIREPYASLVVDGKKTWEIRTRPTHIRGRIGIISGGRVIGTATLRDTLGPFSPEELHAHIEKHHATPDVLNAYARGRPLYAWVLDDAQRLHTPVPIRRKPGHQLWAKLEREEERHETGDEEA</sequence>
<dbReference type="GO" id="GO:0022857">
    <property type="term" value="F:transmembrane transporter activity"/>
    <property type="evidence" value="ECO:0007669"/>
    <property type="project" value="TreeGrafter"/>
</dbReference>
<dbReference type="Pfam" id="PF04266">
    <property type="entry name" value="ASCH"/>
    <property type="match status" value="1"/>
</dbReference>
<dbReference type="EMBL" id="BBZA01000241">
    <property type="protein sequence ID" value="GAP64276.1"/>
    <property type="molecule type" value="Genomic_DNA"/>
</dbReference>
<organism evidence="4 6">
    <name type="scientific">Ardenticatena maritima</name>
    <dbReference type="NCBI Taxonomy" id="872965"/>
    <lineage>
        <taxon>Bacteria</taxon>
        <taxon>Bacillati</taxon>
        <taxon>Chloroflexota</taxon>
        <taxon>Ardenticatenia</taxon>
        <taxon>Ardenticatenales</taxon>
        <taxon>Ardenticatenaceae</taxon>
        <taxon>Ardenticatena</taxon>
    </lineage>
</organism>
<dbReference type="STRING" id="872965.SE16_04530"/>
<dbReference type="GO" id="GO:0016887">
    <property type="term" value="F:ATP hydrolysis activity"/>
    <property type="evidence" value="ECO:0007669"/>
    <property type="project" value="InterPro"/>
</dbReference>
<evidence type="ECO:0000313" key="6">
    <source>
        <dbReference type="Proteomes" id="UP000037784"/>
    </source>
</evidence>
<keyword evidence="6" id="KW-1185">Reference proteome</keyword>
<dbReference type="EMBL" id="LGKN01000003">
    <property type="protein sequence ID" value="KPL89670.1"/>
    <property type="molecule type" value="Genomic_DNA"/>
</dbReference>
<accession>A0A0M8KBL4</accession>
<dbReference type="InterPro" id="IPR016181">
    <property type="entry name" value="Acyl_CoA_acyltransferase"/>
</dbReference>
<dbReference type="CDD" id="cd00267">
    <property type="entry name" value="ABC_ATPase"/>
    <property type="match status" value="1"/>
</dbReference>
<dbReference type="InterPro" id="IPR027417">
    <property type="entry name" value="P-loop_NTPase"/>
</dbReference>
<evidence type="ECO:0000259" key="3">
    <source>
        <dbReference type="PROSITE" id="PS50893"/>
    </source>
</evidence>
<dbReference type="RefSeq" id="WP_054493983.1">
    <property type="nucleotide sequence ID" value="NZ_BBZA01000241.1"/>
</dbReference>
<dbReference type="SUPFAM" id="SSF52540">
    <property type="entry name" value="P-loop containing nucleoside triphosphate hydrolases"/>
    <property type="match status" value="1"/>
</dbReference>
<dbReference type="Gene3D" id="3.40.50.300">
    <property type="entry name" value="P-loop containing nucleotide triphosphate hydrolases"/>
    <property type="match status" value="1"/>
</dbReference>
<evidence type="ECO:0000313" key="5">
    <source>
        <dbReference type="EMBL" id="KPL89670.1"/>
    </source>
</evidence>
<dbReference type="Gene3D" id="3.40.630.30">
    <property type="match status" value="1"/>
</dbReference>
<dbReference type="PANTHER" id="PTHR24220">
    <property type="entry name" value="IMPORT ATP-BINDING PROTEIN"/>
    <property type="match status" value="1"/>
</dbReference>
<dbReference type="InterPro" id="IPR015854">
    <property type="entry name" value="ABC_transpr_LolD-like"/>
</dbReference>
<feature type="domain" description="ABC transporter" evidence="3">
    <location>
        <begin position="388"/>
        <end position="627"/>
    </location>
</feature>
<dbReference type="OrthoDB" id="9796171at2"/>
<dbReference type="Gene3D" id="2.30.130.30">
    <property type="entry name" value="Hypothetical protein"/>
    <property type="match status" value="1"/>
</dbReference>
<evidence type="ECO:0000313" key="7">
    <source>
        <dbReference type="Proteomes" id="UP000050502"/>
    </source>
</evidence>
<evidence type="ECO:0000256" key="1">
    <source>
        <dbReference type="ARBA" id="ARBA00022741"/>
    </source>
</evidence>
<keyword evidence="1" id="KW-0547">Nucleotide-binding</keyword>
<dbReference type="InterPro" id="IPR003593">
    <property type="entry name" value="AAA+_ATPase"/>
</dbReference>
<dbReference type="GO" id="GO:0005886">
    <property type="term" value="C:plasma membrane"/>
    <property type="evidence" value="ECO:0007669"/>
    <property type="project" value="TreeGrafter"/>
</dbReference>
<dbReference type="InParanoid" id="A0A0M8KBL4"/>
<reference evidence="5 7" key="2">
    <citation type="submission" date="2015-07" db="EMBL/GenBank/DDBJ databases">
        <title>Whole genome sequence of Ardenticatena maritima DSM 23922.</title>
        <authorList>
            <person name="Hemp J."/>
            <person name="Ward L.M."/>
            <person name="Pace L.A."/>
            <person name="Fischer W.W."/>
        </authorList>
    </citation>
    <scope>NUCLEOTIDE SEQUENCE [LARGE SCALE GENOMIC DNA]</scope>
    <source>
        <strain evidence="5 7">110S</strain>
    </source>
</reference>
<dbReference type="InterPro" id="IPR015947">
    <property type="entry name" value="PUA-like_sf"/>
</dbReference>
<dbReference type="Proteomes" id="UP000037784">
    <property type="component" value="Unassembled WGS sequence"/>
</dbReference>
<evidence type="ECO:0000313" key="4">
    <source>
        <dbReference type="EMBL" id="GAP64276.1"/>
    </source>
</evidence>
<reference evidence="4 6" key="1">
    <citation type="journal article" date="2015" name="Genome Announc.">
        <title>Draft Genome Sequence of a Heterotrophic Facultative Anaerobic Thermophilic Bacterium, Ardenticatena maritima Strain 110ST.</title>
        <authorList>
            <person name="Kawaichi S."/>
            <person name="Yoshida T."/>
            <person name="Sako Y."/>
            <person name="Nakamura R."/>
        </authorList>
    </citation>
    <scope>NUCLEOTIDE SEQUENCE [LARGE SCALE GENOMIC DNA]</scope>
    <source>
        <strain evidence="4 6">110S</strain>
    </source>
</reference>
<dbReference type="InterPro" id="IPR003439">
    <property type="entry name" value="ABC_transporter-like_ATP-bd"/>
</dbReference>
<dbReference type="GO" id="GO:0005524">
    <property type="term" value="F:ATP binding"/>
    <property type="evidence" value="ECO:0007669"/>
    <property type="project" value="UniProtKB-KW"/>
</dbReference>
<dbReference type="SUPFAM" id="SSF55729">
    <property type="entry name" value="Acyl-CoA N-acyltransferases (Nat)"/>
    <property type="match status" value="1"/>
</dbReference>
<dbReference type="SUPFAM" id="SSF88697">
    <property type="entry name" value="PUA domain-like"/>
    <property type="match status" value="1"/>
</dbReference>
<dbReference type="Proteomes" id="UP000050502">
    <property type="component" value="Unassembled WGS sequence"/>
</dbReference>
<reference evidence="6" key="3">
    <citation type="submission" date="2015-08" db="EMBL/GenBank/DDBJ databases">
        <title>Draft Genome Sequence of a Heterotrophic Facultative Anaerobic Bacterium Ardenticatena maritima Strain 110S.</title>
        <authorList>
            <person name="Kawaichi S."/>
            <person name="Yoshida T."/>
            <person name="Sako Y."/>
            <person name="Nakamura R."/>
        </authorList>
    </citation>
    <scope>NUCLEOTIDE SEQUENCE [LARGE SCALE GENOMIC DNA]</scope>
    <source>
        <strain evidence="6">110S</strain>
    </source>
</reference>
<dbReference type="AlphaFoldDB" id="A0A0M8KBL4"/>
<keyword evidence="2" id="KW-0067">ATP-binding</keyword>
<name>A0A0M8KBL4_9CHLR</name>
<gene>
    <name evidence="4" type="ORF">ARMA_2699</name>
    <name evidence="5" type="ORF">SE16_04530</name>
</gene>